<comment type="caution">
    <text evidence="1">The sequence shown here is derived from an EMBL/GenBank/DDBJ whole genome shotgun (WGS) entry which is preliminary data.</text>
</comment>
<protein>
    <submittedName>
        <fullName evidence="1">Uncharacterized protein</fullName>
    </submittedName>
</protein>
<dbReference type="AlphaFoldDB" id="A0A645B2T0"/>
<sequence length="153" mass="16054">MRGIARQQDAAHAKTGRQARVVGVDALADVVHLVGVGDHLLHQLGQVLGLGEFFFCLAGHDHELEAADTVRQGGRDVGALGIAVHVDVRRAQRVVAHVHHDPLVGLGAAFVRHVQRAAHQTVAAIAGHQVSGLEVAFAAVGRCGSDLHALIIL</sequence>
<organism evidence="1">
    <name type="scientific">bioreactor metagenome</name>
    <dbReference type="NCBI Taxonomy" id="1076179"/>
    <lineage>
        <taxon>unclassified sequences</taxon>
        <taxon>metagenomes</taxon>
        <taxon>ecological metagenomes</taxon>
    </lineage>
</organism>
<evidence type="ECO:0000313" key="1">
    <source>
        <dbReference type="EMBL" id="MPM59719.1"/>
    </source>
</evidence>
<name>A0A645B2T0_9ZZZZ</name>
<accession>A0A645B2T0</accession>
<gene>
    <name evidence="1" type="ORF">SDC9_106565</name>
</gene>
<dbReference type="EMBL" id="VSSQ01017425">
    <property type="protein sequence ID" value="MPM59719.1"/>
    <property type="molecule type" value="Genomic_DNA"/>
</dbReference>
<proteinExistence type="predicted"/>
<reference evidence="1" key="1">
    <citation type="submission" date="2019-08" db="EMBL/GenBank/DDBJ databases">
        <authorList>
            <person name="Kucharzyk K."/>
            <person name="Murdoch R.W."/>
            <person name="Higgins S."/>
            <person name="Loffler F."/>
        </authorList>
    </citation>
    <scope>NUCLEOTIDE SEQUENCE</scope>
</reference>